<keyword evidence="2" id="KW-0175">Coiled coil</keyword>
<evidence type="ECO:0000313" key="6">
    <source>
        <dbReference type="Proteomes" id="UP000006671"/>
    </source>
</evidence>
<dbReference type="GO" id="GO:0015031">
    <property type="term" value="P:protein transport"/>
    <property type="evidence" value="ECO:0007669"/>
    <property type="project" value="UniProtKB-KW"/>
</dbReference>
<dbReference type="PRINTS" id="PR00219">
    <property type="entry name" value="SYNAPTOBREVN"/>
</dbReference>
<keyword evidence="1" id="KW-0653">Protein transport</keyword>
<dbReference type="CDD" id="cd15843">
    <property type="entry name" value="R-SNARE"/>
    <property type="match status" value="1"/>
</dbReference>
<dbReference type="GeneID" id="8854290"/>
<dbReference type="Pfam" id="PF00957">
    <property type="entry name" value="Synaptobrevin"/>
    <property type="match status" value="1"/>
</dbReference>
<evidence type="ECO:0000256" key="3">
    <source>
        <dbReference type="SAM" id="Phobius"/>
    </source>
</evidence>
<dbReference type="EMBL" id="GG738897">
    <property type="protein sequence ID" value="EFC39750.1"/>
    <property type="molecule type" value="Genomic_DNA"/>
</dbReference>
<feature type="domain" description="V-SNARE coiled-coil homology" evidence="4">
    <location>
        <begin position="110"/>
        <end position="170"/>
    </location>
</feature>
<dbReference type="eggNOG" id="KOG0859">
    <property type="taxonomic scope" value="Eukaryota"/>
</dbReference>
<evidence type="ECO:0000313" key="5">
    <source>
        <dbReference type="EMBL" id="EFC39750.1"/>
    </source>
</evidence>
<keyword evidence="1" id="KW-0813">Transport</keyword>
<dbReference type="Proteomes" id="UP000006671">
    <property type="component" value="Unassembled WGS sequence"/>
</dbReference>
<dbReference type="GO" id="GO:0016020">
    <property type="term" value="C:membrane"/>
    <property type="evidence" value="ECO:0007669"/>
    <property type="project" value="InterPro"/>
</dbReference>
<dbReference type="VEuPathDB" id="AmoebaDB:NAEGRDRAFT_72497"/>
<dbReference type="InterPro" id="IPR042855">
    <property type="entry name" value="V_SNARE_CC"/>
</dbReference>
<dbReference type="PROSITE" id="PS50892">
    <property type="entry name" value="V_SNARE"/>
    <property type="match status" value="1"/>
</dbReference>
<dbReference type="RefSeq" id="XP_002672494.1">
    <property type="nucleotide sequence ID" value="XM_002672448.1"/>
</dbReference>
<dbReference type="GO" id="GO:0016192">
    <property type="term" value="P:vesicle-mediated transport"/>
    <property type="evidence" value="ECO:0007669"/>
    <property type="project" value="InterPro"/>
</dbReference>
<name>D2VU09_NAEGR</name>
<feature type="transmembrane region" description="Helical" evidence="3">
    <location>
        <begin position="171"/>
        <end position="198"/>
    </location>
</feature>
<proteinExistence type="predicted"/>
<dbReference type="PANTHER" id="PTHR21136">
    <property type="entry name" value="SNARE PROTEINS"/>
    <property type="match status" value="1"/>
</dbReference>
<dbReference type="OMA" id="YPRRSAF"/>
<reference evidence="5 6" key="1">
    <citation type="journal article" date="2010" name="Cell">
        <title>The genome of Naegleria gruberi illuminates early eukaryotic versatility.</title>
        <authorList>
            <person name="Fritz-Laylin L.K."/>
            <person name="Prochnik S.E."/>
            <person name="Ginger M.L."/>
            <person name="Dacks J.B."/>
            <person name="Carpenter M.L."/>
            <person name="Field M.C."/>
            <person name="Kuo A."/>
            <person name="Paredez A."/>
            <person name="Chapman J."/>
            <person name="Pham J."/>
            <person name="Shu S."/>
            <person name="Neupane R."/>
            <person name="Cipriano M."/>
            <person name="Mancuso J."/>
            <person name="Tu H."/>
            <person name="Salamov A."/>
            <person name="Lindquist E."/>
            <person name="Shapiro H."/>
            <person name="Lucas S."/>
            <person name="Grigoriev I.V."/>
            <person name="Cande W.Z."/>
            <person name="Fulton C."/>
            <person name="Rokhsar D.S."/>
            <person name="Dawson S.C."/>
        </authorList>
    </citation>
    <scope>NUCLEOTIDE SEQUENCE [LARGE SCALE GENOMIC DNA]</scope>
    <source>
        <strain evidence="5 6">NEG-M</strain>
    </source>
</reference>
<keyword evidence="3" id="KW-1133">Transmembrane helix</keyword>
<dbReference type="InterPro" id="IPR051097">
    <property type="entry name" value="Synaptobrevin-like_transport"/>
</dbReference>
<dbReference type="AlphaFoldDB" id="D2VU09"/>
<dbReference type="InterPro" id="IPR011012">
    <property type="entry name" value="Longin-like_dom_sf"/>
</dbReference>
<dbReference type="PANTHER" id="PTHR21136:SF168">
    <property type="entry name" value="VESICLE-ASSOCIATED MEMBRANE PROTEIN 9"/>
    <property type="match status" value="1"/>
</dbReference>
<dbReference type="InterPro" id="IPR001388">
    <property type="entry name" value="Synaptobrevin-like"/>
</dbReference>
<keyword evidence="6" id="KW-1185">Reference proteome</keyword>
<dbReference type="SUPFAM" id="SSF64356">
    <property type="entry name" value="SNARE-like"/>
    <property type="match status" value="1"/>
</dbReference>
<keyword evidence="3" id="KW-0812">Transmembrane</keyword>
<evidence type="ECO:0000256" key="1">
    <source>
        <dbReference type="ARBA" id="ARBA00022927"/>
    </source>
</evidence>
<dbReference type="OrthoDB" id="248747at2759"/>
<sequence>MPIKYFLVTDGADVIAEHPSQQKLRSVLLDKVIPKLERTNHKRVLTNDDNNIYVKYSGRYYYFCIATQEIKQRVSWSLIDEVENETLKNNLDKNLLKEKVKFYNNPDNDKIQRLQNEIDKVRDVMVENVDKILANQVVMDGLIETTEELAQQGEEFQRGGKKLKWSMRKRLIIIILIAIIIFAIIIAIIVIVLISVFAGKGSSNNNSTKSV</sequence>
<gene>
    <name evidence="5" type="ORF">NAEGRDRAFT_72497</name>
</gene>
<dbReference type="STRING" id="5762.D2VU09"/>
<dbReference type="KEGG" id="ngr:NAEGRDRAFT_72497"/>
<accession>D2VU09</accession>
<dbReference type="Gene3D" id="3.30.450.50">
    <property type="entry name" value="Longin domain"/>
    <property type="match status" value="1"/>
</dbReference>
<dbReference type="InParanoid" id="D2VU09"/>
<evidence type="ECO:0000256" key="2">
    <source>
        <dbReference type="PROSITE-ProRule" id="PRU00290"/>
    </source>
</evidence>
<keyword evidence="3" id="KW-0472">Membrane</keyword>
<protein>
    <submittedName>
        <fullName evidence="5">Predicted protein</fullName>
    </submittedName>
</protein>
<organism evidence="6">
    <name type="scientific">Naegleria gruberi</name>
    <name type="common">Amoeba</name>
    <dbReference type="NCBI Taxonomy" id="5762"/>
    <lineage>
        <taxon>Eukaryota</taxon>
        <taxon>Discoba</taxon>
        <taxon>Heterolobosea</taxon>
        <taxon>Tetramitia</taxon>
        <taxon>Eutetramitia</taxon>
        <taxon>Vahlkampfiidae</taxon>
        <taxon>Naegleria</taxon>
    </lineage>
</organism>
<evidence type="ECO:0000259" key="4">
    <source>
        <dbReference type="PROSITE" id="PS50892"/>
    </source>
</evidence>
<dbReference type="SUPFAM" id="SSF58038">
    <property type="entry name" value="SNARE fusion complex"/>
    <property type="match status" value="1"/>
</dbReference>